<sequence>MMRDRGQNSSADSRKALIKAASPPERSEAADPRNGLMRSGVDCPPERSEERGCYGVTKGMGQALKLAMRRAPGVNDIGGATCKDSDLGSVRR</sequence>
<organism evidence="2 3">
    <name type="scientific">Pararge aegeria aegeria</name>
    <dbReference type="NCBI Taxonomy" id="348720"/>
    <lineage>
        <taxon>Eukaryota</taxon>
        <taxon>Metazoa</taxon>
        <taxon>Ecdysozoa</taxon>
        <taxon>Arthropoda</taxon>
        <taxon>Hexapoda</taxon>
        <taxon>Insecta</taxon>
        <taxon>Pterygota</taxon>
        <taxon>Neoptera</taxon>
        <taxon>Endopterygota</taxon>
        <taxon>Lepidoptera</taxon>
        <taxon>Glossata</taxon>
        <taxon>Ditrysia</taxon>
        <taxon>Papilionoidea</taxon>
        <taxon>Nymphalidae</taxon>
        <taxon>Satyrinae</taxon>
        <taxon>Satyrini</taxon>
        <taxon>Parargina</taxon>
        <taxon>Pararge</taxon>
    </lineage>
</organism>
<comment type="caution">
    <text evidence="2">The sequence shown here is derived from an EMBL/GenBank/DDBJ whole genome shotgun (WGS) entry which is preliminary data.</text>
</comment>
<evidence type="ECO:0000313" key="3">
    <source>
        <dbReference type="Proteomes" id="UP000838756"/>
    </source>
</evidence>
<dbReference type="AlphaFoldDB" id="A0A8S4QN87"/>
<dbReference type="Proteomes" id="UP000838756">
    <property type="component" value="Unassembled WGS sequence"/>
</dbReference>
<evidence type="ECO:0000256" key="1">
    <source>
        <dbReference type="SAM" id="MobiDB-lite"/>
    </source>
</evidence>
<accession>A0A8S4QN87</accession>
<name>A0A8S4QN87_9NEOP</name>
<proteinExistence type="predicted"/>
<feature type="region of interest" description="Disordered" evidence="1">
    <location>
        <begin position="1"/>
        <end position="52"/>
    </location>
</feature>
<feature type="region of interest" description="Disordered" evidence="1">
    <location>
        <begin position="73"/>
        <end position="92"/>
    </location>
</feature>
<dbReference type="EMBL" id="CAKXAJ010013665">
    <property type="protein sequence ID" value="CAH2216008.1"/>
    <property type="molecule type" value="Genomic_DNA"/>
</dbReference>
<evidence type="ECO:0000313" key="2">
    <source>
        <dbReference type="EMBL" id="CAH2216008.1"/>
    </source>
</evidence>
<protein>
    <submittedName>
        <fullName evidence="2">Jg25081 protein</fullName>
    </submittedName>
</protein>
<gene>
    <name evidence="2" type="primary">jg25081</name>
    <name evidence="2" type="ORF">PAEG_LOCUS4086</name>
</gene>
<keyword evidence="3" id="KW-1185">Reference proteome</keyword>
<reference evidence="2" key="1">
    <citation type="submission" date="2022-03" db="EMBL/GenBank/DDBJ databases">
        <authorList>
            <person name="Lindestad O."/>
        </authorList>
    </citation>
    <scope>NUCLEOTIDE SEQUENCE</scope>
</reference>